<evidence type="ECO:0000313" key="1">
    <source>
        <dbReference type="EMBL" id="ACU71917.1"/>
    </source>
</evidence>
<keyword evidence="2" id="KW-1185">Reference proteome</keyword>
<dbReference type="HOGENOM" id="CLU_2080538_0_0_11"/>
<accession>C7Q4E8</accession>
<gene>
    <name evidence="1" type="ordered locus">Caci_3008</name>
</gene>
<dbReference type="STRING" id="479433.Caci_3008"/>
<organism evidence="1 2">
    <name type="scientific">Catenulispora acidiphila (strain DSM 44928 / JCM 14897 / NBRC 102108 / NRRL B-24433 / ID139908)</name>
    <dbReference type="NCBI Taxonomy" id="479433"/>
    <lineage>
        <taxon>Bacteria</taxon>
        <taxon>Bacillati</taxon>
        <taxon>Actinomycetota</taxon>
        <taxon>Actinomycetes</taxon>
        <taxon>Catenulisporales</taxon>
        <taxon>Catenulisporaceae</taxon>
        <taxon>Catenulispora</taxon>
    </lineage>
</organism>
<dbReference type="AlphaFoldDB" id="C7Q4E8"/>
<dbReference type="InParanoid" id="C7Q4E8"/>
<reference evidence="1 2" key="1">
    <citation type="journal article" date="2009" name="Stand. Genomic Sci.">
        <title>Complete genome sequence of Catenulispora acidiphila type strain (ID 139908).</title>
        <authorList>
            <person name="Copeland A."/>
            <person name="Lapidus A."/>
            <person name="Glavina Del Rio T."/>
            <person name="Nolan M."/>
            <person name="Lucas S."/>
            <person name="Chen F."/>
            <person name="Tice H."/>
            <person name="Cheng J.F."/>
            <person name="Bruce D."/>
            <person name="Goodwin L."/>
            <person name="Pitluck S."/>
            <person name="Mikhailova N."/>
            <person name="Pati A."/>
            <person name="Ivanova N."/>
            <person name="Mavromatis K."/>
            <person name="Chen A."/>
            <person name="Palaniappan K."/>
            <person name="Chain P."/>
            <person name="Land M."/>
            <person name="Hauser L."/>
            <person name="Chang Y.J."/>
            <person name="Jeffries C.D."/>
            <person name="Chertkov O."/>
            <person name="Brettin T."/>
            <person name="Detter J.C."/>
            <person name="Han C."/>
            <person name="Ali Z."/>
            <person name="Tindall B.J."/>
            <person name="Goker M."/>
            <person name="Bristow J."/>
            <person name="Eisen J.A."/>
            <person name="Markowitz V."/>
            <person name="Hugenholtz P."/>
            <person name="Kyrpides N.C."/>
            <person name="Klenk H.P."/>
        </authorList>
    </citation>
    <scope>NUCLEOTIDE SEQUENCE [LARGE SCALE GENOMIC DNA]</scope>
    <source>
        <strain evidence="2">DSM 44928 / JCM 14897 / NBRC 102108 / NRRL B-24433 / ID139908</strain>
    </source>
</reference>
<dbReference type="Proteomes" id="UP000000851">
    <property type="component" value="Chromosome"/>
</dbReference>
<dbReference type="KEGG" id="cai:Caci_3008"/>
<dbReference type="EMBL" id="CP001700">
    <property type="protein sequence ID" value="ACU71917.1"/>
    <property type="molecule type" value="Genomic_DNA"/>
</dbReference>
<proteinExistence type="predicted"/>
<sequence length="117" mass="13181">MSTPTENVRTLPGDLEFLTPHCPICGDYTDVYPDGLQCDRCGIAWDSDGTNPERLDPDAKQCSSLYRPTRRCANPEHVDVEYRCWQDAGHLGDDHHNPDLFYSWTTAEQVAPAGVER</sequence>
<protein>
    <submittedName>
        <fullName evidence="1">Uncharacterized protein</fullName>
    </submittedName>
</protein>
<name>C7Q4E8_CATAD</name>
<evidence type="ECO:0000313" key="2">
    <source>
        <dbReference type="Proteomes" id="UP000000851"/>
    </source>
</evidence>
<dbReference type="RefSeq" id="WP_012787210.1">
    <property type="nucleotide sequence ID" value="NC_013131.1"/>
</dbReference>